<keyword evidence="5" id="KW-1185">Reference proteome</keyword>
<feature type="region of interest" description="Disordered" evidence="1">
    <location>
        <begin position="212"/>
        <end position="299"/>
    </location>
</feature>
<name>A0A9Q9EK27_9PEZI</name>
<dbReference type="Pfam" id="PF14295">
    <property type="entry name" value="PAN_4"/>
    <property type="match status" value="2"/>
</dbReference>
<dbReference type="InterPro" id="IPR003609">
    <property type="entry name" value="Pan_app"/>
</dbReference>
<feature type="domain" description="Apple" evidence="3">
    <location>
        <begin position="159"/>
        <end position="204"/>
    </location>
</feature>
<evidence type="ECO:0000259" key="3">
    <source>
        <dbReference type="Pfam" id="PF14295"/>
    </source>
</evidence>
<evidence type="ECO:0000313" key="5">
    <source>
        <dbReference type="Proteomes" id="UP001056384"/>
    </source>
</evidence>
<dbReference type="Proteomes" id="UP001056384">
    <property type="component" value="Chromosome 4"/>
</dbReference>
<sequence>MISTLFAGLVAAAGLASALPQTTPSTDRSCQQLGSGSQIGLYTVTCGADRPSGDLSNAQASSFSACIPLCDQLPGCVGFAYTGGSGAGFCYFKSSLTSQVDAPNVDVAVKPVTSSPATTSSAPISTTAVTAAPTSTAGPSCQQLGTGAQVGAYTTECQTDRPGGDLSNAPAASFSACFAQCDQLADCVGFSYVSGSDSGVCYFKSNLTPPSANQGVDTAVKRSALSSSSSSSTSTTTRSTTPVQVPTTTLAAPTTTPAAPTTTPAAPTTTTRAVTTTPAAPTTTPRSTTTSSISIPTPTFPTIPIPTFPTISIPTTLPTTLSTTTSRAATTTTTRASTTTTAPASTPTNGLFCTKYVFGVPVIVLCNTIF</sequence>
<dbReference type="EMBL" id="CP099421">
    <property type="protein sequence ID" value="USW52814.1"/>
    <property type="molecule type" value="Genomic_DNA"/>
</dbReference>
<reference evidence="4" key="1">
    <citation type="submission" date="2022-06" db="EMBL/GenBank/DDBJ databases">
        <title>Complete genome sequences of two strains of the flax pathogen Septoria linicola.</title>
        <authorList>
            <person name="Lapalu N."/>
            <person name="Simon A."/>
            <person name="Demenou B."/>
            <person name="Paumier D."/>
            <person name="Guillot M.-P."/>
            <person name="Gout L."/>
            <person name="Valade R."/>
        </authorList>
    </citation>
    <scope>NUCLEOTIDE SEQUENCE</scope>
    <source>
        <strain evidence="4">SE15195</strain>
    </source>
</reference>
<evidence type="ECO:0000313" key="4">
    <source>
        <dbReference type="EMBL" id="USW52814.1"/>
    </source>
</evidence>
<evidence type="ECO:0000256" key="1">
    <source>
        <dbReference type="SAM" id="MobiDB-lite"/>
    </source>
</evidence>
<proteinExistence type="predicted"/>
<feature type="compositionally biased region" description="Low complexity" evidence="1">
    <location>
        <begin position="222"/>
        <end position="297"/>
    </location>
</feature>
<keyword evidence="2" id="KW-0732">Signal</keyword>
<organism evidence="4 5">
    <name type="scientific">Septoria linicola</name>
    <dbReference type="NCBI Taxonomy" id="215465"/>
    <lineage>
        <taxon>Eukaryota</taxon>
        <taxon>Fungi</taxon>
        <taxon>Dikarya</taxon>
        <taxon>Ascomycota</taxon>
        <taxon>Pezizomycotina</taxon>
        <taxon>Dothideomycetes</taxon>
        <taxon>Dothideomycetidae</taxon>
        <taxon>Mycosphaerellales</taxon>
        <taxon>Mycosphaerellaceae</taxon>
        <taxon>Septoria</taxon>
    </lineage>
</organism>
<feature type="region of interest" description="Disordered" evidence="1">
    <location>
        <begin position="316"/>
        <end position="344"/>
    </location>
</feature>
<evidence type="ECO:0000256" key="2">
    <source>
        <dbReference type="SAM" id="SignalP"/>
    </source>
</evidence>
<feature type="signal peptide" evidence="2">
    <location>
        <begin position="1"/>
        <end position="18"/>
    </location>
</feature>
<accession>A0A9Q9EK27</accession>
<dbReference type="AlphaFoldDB" id="A0A9Q9EK27"/>
<dbReference type="Gene3D" id="3.50.4.10">
    <property type="entry name" value="Hepatocyte Growth Factor"/>
    <property type="match status" value="2"/>
</dbReference>
<protein>
    <submittedName>
        <fullName evidence="4">PAN/Apple domain-containing protein</fullName>
    </submittedName>
</protein>
<feature type="domain" description="Apple" evidence="3">
    <location>
        <begin position="48"/>
        <end position="88"/>
    </location>
</feature>
<feature type="chain" id="PRO_5040165900" evidence="2">
    <location>
        <begin position="19"/>
        <end position="370"/>
    </location>
</feature>
<gene>
    <name evidence="4" type="ORF">Slin15195_G061330</name>
</gene>